<evidence type="ECO:0000256" key="11">
    <source>
        <dbReference type="ARBA" id="ARBA00023180"/>
    </source>
</evidence>
<evidence type="ECO:0000256" key="6">
    <source>
        <dbReference type="ARBA" id="ARBA00022692"/>
    </source>
</evidence>
<dbReference type="PANTHER" id="PTHR31392">
    <property type="entry name" value="ALPHA-1,3-MANNOSYLTRANSFERASE MNN1-RELATED"/>
    <property type="match status" value="1"/>
</dbReference>
<evidence type="ECO:0000256" key="8">
    <source>
        <dbReference type="ARBA" id="ARBA00022989"/>
    </source>
</evidence>
<feature type="transmembrane region" description="Helical" evidence="12">
    <location>
        <begin position="12"/>
        <end position="31"/>
    </location>
</feature>
<comment type="pathway">
    <text evidence="2">Protein modification; protein glycosylation.</text>
</comment>
<evidence type="ECO:0000256" key="3">
    <source>
        <dbReference type="ARBA" id="ARBA00009105"/>
    </source>
</evidence>
<evidence type="ECO:0000313" key="13">
    <source>
        <dbReference type="EMBL" id="KGR08671.1"/>
    </source>
</evidence>
<proteinExistence type="inferred from homology"/>
<evidence type="ECO:0000256" key="5">
    <source>
        <dbReference type="ARBA" id="ARBA00022679"/>
    </source>
</evidence>
<evidence type="ECO:0000256" key="10">
    <source>
        <dbReference type="ARBA" id="ARBA00023136"/>
    </source>
</evidence>
<evidence type="ECO:0000256" key="9">
    <source>
        <dbReference type="ARBA" id="ARBA00023034"/>
    </source>
</evidence>
<evidence type="ECO:0000313" key="14">
    <source>
        <dbReference type="Proteomes" id="UP000030161"/>
    </source>
</evidence>
<evidence type="ECO:0000256" key="2">
    <source>
        <dbReference type="ARBA" id="ARBA00004922"/>
    </source>
</evidence>
<dbReference type="GO" id="GO:0000033">
    <property type="term" value="F:alpha-1,3-mannosyltransferase activity"/>
    <property type="evidence" value="ECO:0007669"/>
    <property type="project" value="TreeGrafter"/>
</dbReference>
<comment type="subcellular location">
    <subcellularLocation>
        <location evidence="1">Golgi apparatus membrane</location>
        <topology evidence="1">Single-pass type II membrane protein</topology>
    </subcellularLocation>
</comment>
<dbReference type="GO" id="GO:0046354">
    <property type="term" value="P:mannan biosynthetic process"/>
    <property type="evidence" value="ECO:0007669"/>
    <property type="project" value="UniProtKB-ARBA"/>
</dbReference>
<dbReference type="SUPFAM" id="SSF53448">
    <property type="entry name" value="Nucleotide-diphospho-sugar transferases"/>
    <property type="match status" value="1"/>
</dbReference>
<keyword evidence="6 12" id="KW-0812">Transmembrane</keyword>
<evidence type="ECO:0000256" key="7">
    <source>
        <dbReference type="ARBA" id="ARBA00022968"/>
    </source>
</evidence>
<evidence type="ECO:0000256" key="4">
    <source>
        <dbReference type="ARBA" id="ARBA00022676"/>
    </source>
</evidence>
<organism evidence="13 14">
    <name type="scientific">Candida albicans P78048</name>
    <dbReference type="NCBI Taxonomy" id="1094989"/>
    <lineage>
        <taxon>Eukaryota</taxon>
        <taxon>Fungi</taxon>
        <taxon>Dikarya</taxon>
        <taxon>Ascomycota</taxon>
        <taxon>Saccharomycotina</taxon>
        <taxon>Pichiomycetes</taxon>
        <taxon>Debaryomycetaceae</taxon>
        <taxon>Candida/Lodderomyces clade</taxon>
        <taxon>Candida</taxon>
    </lineage>
</organism>
<evidence type="ECO:0000256" key="1">
    <source>
        <dbReference type="ARBA" id="ARBA00004323"/>
    </source>
</evidence>
<sequence>MIQKLIKNRQRSKWVLFTGASIWIFFILDFMNSNYYNTESHISSYSIYNVYDNLHEETESPPKSALSSSLLEPSTNQQTSDFKNHLLYKSLISSLFQNTTKQTKDLNSNIYDDIFSNHKLETVLGTLSFKERCDLYFKNVFAEDVNWHFNPDTRYDMHFDKNTKEFKDFIKVKELVIQEKFDKMKEKFKEEDYNRELSKLKKSMFTDFLNEKFEQEIVNRLSTFRIFNKCYITNDETPQINKINQFITNQQKLVQDIHRDESGNFYKSKIDKLKLTNKEALVDLMVTKSSTFEHRVYPWISKEYPVYERWTGKVYHEPPNYYEILNHDPMQKTPKKIQQSNNAAQPFLKQFKNKFNGRGIVLTIGNQHSDYAVSLIHLLRALDNKLPIQIVYYDDVNEESKRKIVTAAQEDFRSLPHSFEKVAHLFGDKYINSQGKGLQPQEVWFVNAYNSIHKNYRGKFSRFGNKLLASLFNSFSEFMLIDVDTVLMQPPEYFFQLKNYQTTGTYFFKDRSVLQRRTVEDGKFFERMGPSTVDQMMFDIPIMTNYTTTRELFRGLQHYMESGLVMINKDKHLNSILMITQINLIGPITGKVWGDKELFWLGFAINGDEEYYFDDNFAAAIGELTPPQDRARKDGTWHHSKEICSPHPGHVSGDDNHSLLWINSGFRFCHQADEVNFEKEAKKKTRLKHLHTADQFRTFYYNPLRITHAVVPPLDQDLQDRKNAMDEPTSGWLWESGYCKRYMWCAYSSVGGPQKRPDEKDDTVDNNETKDNTLDGILVEYNQDEIALFNYLGDIWVGTE</sequence>
<evidence type="ECO:0008006" key="15">
    <source>
        <dbReference type="Google" id="ProtNLM"/>
    </source>
</evidence>
<comment type="similarity">
    <text evidence="3">Belongs to the MNN1/MNT family.</text>
</comment>
<keyword evidence="9" id="KW-0333">Golgi apparatus</keyword>
<dbReference type="PANTHER" id="PTHR31392:SF1">
    <property type="entry name" value="ALPHA-1,3-MANNOSYLTRANSFERASE MNN1-RELATED"/>
    <property type="match status" value="1"/>
</dbReference>
<gene>
    <name evidence="13" type="ORF">MG3_04230</name>
</gene>
<dbReference type="EMBL" id="AJIX01000028">
    <property type="protein sequence ID" value="KGR08671.1"/>
    <property type="molecule type" value="Genomic_DNA"/>
</dbReference>
<dbReference type="Pfam" id="PF11051">
    <property type="entry name" value="Mannosyl_trans3"/>
    <property type="match status" value="1"/>
</dbReference>
<name>A0AB34PQZ3_CANAX</name>
<dbReference type="InterPro" id="IPR029044">
    <property type="entry name" value="Nucleotide-diphossugar_trans"/>
</dbReference>
<evidence type="ECO:0000256" key="12">
    <source>
        <dbReference type="SAM" id="Phobius"/>
    </source>
</evidence>
<dbReference type="Proteomes" id="UP000030161">
    <property type="component" value="Unassembled WGS sequence"/>
</dbReference>
<dbReference type="GO" id="GO:0000139">
    <property type="term" value="C:Golgi membrane"/>
    <property type="evidence" value="ECO:0007669"/>
    <property type="project" value="UniProtKB-SubCell"/>
</dbReference>
<reference evidence="13 14" key="1">
    <citation type="submission" date="2013-12" db="EMBL/GenBank/DDBJ databases">
        <title>The Genome Sequence of Candida albicans P78048.</title>
        <authorList>
            <consortium name="The Broad Institute Genome Sequencing Platform"/>
            <consortium name="The Broad Institute Genome Sequencing Center for Infectious Disease"/>
            <person name="Cuomo C."/>
            <person name="Bennett R."/>
            <person name="Hirakawa M."/>
            <person name="Noverr M."/>
            <person name="Mitchell A."/>
            <person name="Young S.K."/>
            <person name="Zeng Q."/>
            <person name="Gargeya S."/>
            <person name="Fitzgerald M."/>
            <person name="Abouelleil A."/>
            <person name="Alvarado L."/>
            <person name="Berlin A.M."/>
            <person name="Chapman S.B."/>
            <person name="Dewar J."/>
            <person name="Goldberg J."/>
            <person name="Griggs A."/>
            <person name="Gujja S."/>
            <person name="Hansen M."/>
            <person name="Howarth C."/>
            <person name="Imamovic A."/>
            <person name="Larimer J."/>
            <person name="McCowan C."/>
            <person name="Murphy C."/>
            <person name="Pearson M."/>
            <person name="Priest M."/>
            <person name="Roberts A."/>
            <person name="Saif S."/>
            <person name="Shea T."/>
            <person name="Sykes S."/>
            <person name="Wortman J."/>
            <person name="Nusbaum C."/>
            <person name="Birren B."/>
        </authorList>
    </citation>
    <scope>NUCLEOTIDE SEQUENCE [LARGE SCALE GENOMIC DNA]</scope>
    <source>
        <strain evidence="13 14">P78048</strain>
    </source>
</reference>
<protein>
    <recommendedName>
        <fullName evidence="15">Alpha-1,3-mannosyltransferase</fullName>
    </recommendedName>
</protein>
<keyword evidence="5" id="KW-0808">Transferase</keyword>
<keyword evidence="11" id="KW-0325">Glycoprotein</keyword>
<dbReference type="AlphaFoldDB" id="A0AB34PQZ3"/>
<keyword evidence="7" id="KW-0735">Signal-anchor</keyword>
<dbReference type="InterPro" id="IPR022751">
    <property type="entry name" value="Alpha_mannosyltransferase"/>
</dbReference>
<keyword evidence="4" id="KW-0328">Glycosyltransferase</keyword>
<keyword evidence="8 12" id="KW-1133">Transmembrane helix</keyword>
<keyword evidence="10 12" id="KW-0472">Membrane</keyword>
<dbReference type="GO" id="GO:0006493">
    <property type="term" value="P:protein O-linked glycosylation"/>
    <property type="evidence" value="ECO:0007669"/>
    <property type="project" value="TreeGrafter"/>
</dbReference>
<accession>A0AB34PQZ3</accession>
<comment type="caution">
    <text evidence="13">The sequence shown here is derived from an EMBL/GenBank/DDBJ whole genome shotgun (WGS) entry which is preliminary data.</text>
</comment>